<dbReference type="InterPro" id="IPR032675">
    <property type="entry name" value="LRR_dom_sf"/>
</dbReference>
<evidence type="ECO:0000256" key="1">
    <source>
        <dbReference type="ARBA" id="ARBA00004430"/>
    </source>
</evidence>
<dbReference type="AlphaFoldDB" id="A0A835XLN4"/>
<keyword evidence="3" id="KW-1185">Reference proteome</keyword>
<dbReference type="EMBL" id="JAEHOE010000136">
    <property type="protein sequence ID" value="KAG2485078.1"/>
    <property type="molecule type" value="Genomic_DNA"/>
</dbReference>
<dbReference type="Gene3D" id="3.80.10.10">
    <property type="entry name" value="Ribonuclease Inhibitor"/>
    <property type="match status" value="1"/>
</dbReference>
<sequence>MAELLSSVTVAYTLMNASHEHFAVQLLQPFEASPDTRSRVSVLVVEEVQKPKHSTFPLPAAPLAALLRLLPSLHTVRLPPGSFSNIAPCPDPNGAVLSALASLPHLRDLTLPNLGVAVGVGALGALGLTRLVMHNASWSRFYNPHIIEPPALGALGSLQSLRHLELHANHTDDVTPADVTNLMTSLPSLERLAVSGLTAGDVLVGDRYLQGTTLELGLDAGFVTSISLVPTNPEFVYAASVGALAVLAAALLPATRPAPAPRIPALRLSCAVTPGSVEADAETLLPLRDLSERCEGEQVAVISCAVGRRVSAQEAEDLVRLLGKPERLRFWDVVGEQLWVRLRGRDEPPILDIGGDAWDADAQPYAGADGQEQSDWDRALVLREGASAALAAIWADPGGGSELRRLRRMLALDVRGGGEEWDEEEEEDEGNW</sequence>
<evidence type="ECO:0000313" key="2">
    <source>
        <dbReference type="EMBL" id="KAG2485078.1"/>
    </source>
</evidence>
<organism evidence="2 3">
    <name type="scientific">Edaphochlamys debaryana</name>
    <dbReference type="NCBI Taxonomy" id="47281"/>
    <lineage>
        <taxon>Eukaryota</taxon>
        <taxon>Viridiplantae</taxon>
        <taxon>Chlorophyta</taxon>
        <taxon>core chlorophytes</taxon>
        <taxon>Chlorophyceae</taxon>
        <taxon>CS clade</taxon>
        <taxon>Chlamydomonadales</taxon>
        <taxon>Chlamydomonadales incertae sedis</taxon>
        <taxon>Edaphochlamys</taxon>
    </lineage>
</organism>
<dbReference type="GO" id="GO:0005930">
    <property type="term" value="C:axoneme"/>
    <property type="evidence" value="ECO:0007669"/>
    <property type="project" value="UniProtKB-SubCell"/>
</dbReference>
<evidence type="ECO:0000313" key="3">
    <source>
        <dbReference type="Proteomes" id="UP000612055"/>
    </source>
</evidence>
<protein>
    <submittedName>
        <fullName evidence="2">Uncharacterized protein</fullName>
    </submittedName>
</protein>
<accession>A0A835XLN4</accession>
<comment type="caution">
    <text evidence="2">The sequence shown here is derived from an EMBL/GenBank/DDBJ whole genome shotgun (WGS) entry which is preliminary data.</text>
</comment>
<gene>
    <name evidence="2" type="ORF">HYH03_016175</name>
</gene>
<name>A0A835XLN4_9CHLO</name>
<dbReference type="SUPFAM" id="SSF52047">
    <property type="entry name" value="RNI-like"/>
    <property type="match status" value="1"/>
</dbReference>
<comment type="subcellular location">
    <subcellularLocation>
        <location evidence="1">Cytoplasm</location>
        <location evidence="1">Cytoskeleton</location>
        <location evidence="1">Cilium axoneme</location>
    </subcellularLocation>
</comment>
<reference evidence="2" key="1">
    <citation type="journal article" date="2020" name="bioRxiv">
        <title>Comparative genomics of Chlamydomonas.</title>
        <authorList>
            <person name="Craig R.J."/>
            <person name="Hasan A.R."/>
            <person name="Ness R.W."/>
            <person name="Keightley P.D."/>
        </authorList>
    </citation>
    <scope>NUCLEOTIDE SEQUENCE</scope>
    <source>
        <strain evidence="2">CCAP 11/70</strain>
    </source>
</reference>
<proteinExistence type="predicted"/>
<dbReference type="Proteomes" id="UP000612055">
    <property type="component" value="Unassembled WGS sequence"/>
</dbReference>